<evidence type="ECO:0000313" key="1">
    <source>
        <dbReference type="EMBL" id="MDQ0159761.1"/>
    </source>
</evidence>
<evidence type="ECO:0008006" key="3">
    <source>
        <dbReference type="Google" id="ProtNLM"/>
    </source>
</evidence>
<comment type="caution">
    <text evidence="1">The sequence shown here is derived from an EMBL/GenBank/DDBJ whole genome shotgun (WGS) entry which is preliminary data.</text>
</comment>
<protein>
    <recommendedName>
        <fullName evidence="3">DUF2332 domain-containing protein</fullName>
    </recommendedName>
</protein>
<name>A0ABT9VFN1_9BACI</name>
<reference evidence="1 2" key="1">
    <citation type="submission" date="2023-07" db="EMBL/GenBank/DDBJ databases">
        <title>Genomic Encyclopedia of Type Strains, Phase IV (KMG-IV): sequencing the most valuable type-strain genomes for metagenomic binning, comparative biology and taxonomic classification.</title>
        <authorList>
            <person name="Goeker M."/>
        </authorList>
    </citation>
    <scope>NUCLEOTIDE SEQUENCE [LARGE SCALE GENOMIC DNA]</scope>
    <source>
        <strain evidence="1 2">DSM 16460</strain>
    </source>
</reference>
<proteinExistence type="predicted"/>
<accession>A0ABT9VFN1</accession>
<dbReference type="PIRSF" id="PIRSF012608">
    <property type="entry name" value="UCP012608"/>
    <property type="match status" value="1"/>
</dbReference>
<dbReference type="RefSeq" id="WP_306976488.1">
    <property type="nucleotide sequence ID" value="NZ_JAUSTQ010000006.1"/>
</dbReference>
<organism evidence="1 2">
    <name type="scientific">Alkalibacillus salilacus</name>
    <dbReference type="NCBI Taxonomy" id="284582"/>
    <lineage>
        <taxon>Bacteria</taxon>
        <taxon>Bacillati</taxon>
        <taxon>Bacillota</taxon>
        <taxon>Bacilli</taxon>
        <taxon>Bacillales</taxon>
        <taxon>Bacillaceae</taxon>
        <taxon>Alkalibacillus</taxon>
    </lineage>
</organism>
<dbReference type="EMBL" id="JAUSTQ010000006">
    <property type="protein sequence ID" value="MDQ0159761.1"/>
    <property type="molecule type" value="Genomic_DNA"/>
</dbReference>
<dbReference type="Proteomes" id="UP001224359">
    <property type="component" value="Unassembled WGS sequence"/>
</dbReference>
<dbReference type="Pfam" id="PF10094">
    <property type="entry name" value="DUF2332"/>
    <property type="match status" value="1"/>
</dbReference>
<sequence length="345" mass="39824">MDHEALSQRFKRFAEECKGSSELYEYLSLEIASDDQLLELSTYVREGQPKPNMLFGVVHHLLLQGVDHELKNYYPSITKKPKNSKDCFPVFKDFCTENRNQIIDLLSSKLVQTNEVRRCAYLYPVFHYAYKQVNKPLAMIEIGTSAGLQLMWDQYSYAYGSDEVYGDVESTVHITSEIKGELPEIPRSAPPVTNKIGIDLNITDLNDDEESSWLKSLIWPEHVERLKLFDQAVELFNQQSVSLIEGDGISMLNDIAKEIPVDQAICIFHTHVANQIPNDQKHELLNKIEQLGKERDVIHVYNNMWEQSLHLDYWVNGKETKLVVGDTDGHGRWFEWNLVEMSEVN</sequence>
<gene>
    <name evidence="1" type="ORF">J2S77_001747</name>
</gene>
<evidence type="ECO:0000313" key="2">
    <source>
        <dbReference type="Proteomes" id="UP001224359"/>
    </source>
</evidence>
<dbReference type="InterPro" id="IPR011200">
    <property type="entry name" value="UCP012608"/>
</dbReference>
<keyword evidence="2" id="KW-1185">Reference proteome</keyword>